<keyword evidence="4" id="KW-1185">Reference proteome</keyword>
<dbReference type="CDD" id="cd01131">
    <property type="entry name" value="PilT"/>
    <property type="match status" value="1"/>
</dbReference>
<dbReference type="NCBIfam" id="TIGR01420">
    <property type="entry name" value="pilT_fam"/>
    <property type="match status" value="1"/>
</dbReference>
<reference evidence="3 4" key="1">
    <citation type="submission" date="2016-11" db="EMBL/GenBank/DDBJ databases">
        <title>Mixed transmission modes and dynamic genome evolution in an obligate animal-bacterial symbiosis.</title>
        <authorList>
            <person name="Russell S.L."/>
            <person name="Corbett-Detig R.B."/>
            <person name="Cavanaugh C.M."/>
        </authorList>
    </citation>
    <scope>NUCLEOTIDE SEQUENCE [LARGE SCALE GENOMIC DNA]</scope>
    <source>
        <strain evidence="3">Sveles-Q1</strain>
    </source>
</reference>
<evidence type="ECO:0000256" key="1">
    <source>
        <dbReference type="ARBA" id="ARBA00006611"/>
    </source>
</evidence>
<dbReference type="GO" id="GO:0005524">
    <property type="term" value="F:ATP binding"/>
    <property type="evidence" value="ECO:0007669"/>
    <property type="project" value="InterPro"/>
</dbReference>
<feature type="domain" description="Bacterial type II secretion system protein E" evidence="2">
    <location>
        <begin position="3"/>
        <end position="270"/>
    </location>
</feature>
<sequence>MDITPYLKMMVEQKASDLFLSVGAPAHFKIEGKLVPVREEPQKPDAVKDLAYSVMSGDQIKDFEETLEANLAISLPDIGRFRVNVYRQRGEVTMVARYLVSEIPSIADLGLPSMLEEIITLQRGLVLVVGTTGSGKSTTMASMLDHRNRNTASHIVTIEDPLEYMHGHRKSIVDQREVGFDTLSYESALQNAMREAPDVVMIGEIRKQETMQQAIAYAETGHLCLSSLHAANANQAIDRIINFFPESATRQVLMDLSLNLRAIISQRLVPGSDGKRVVATEVLLNSSHVRELIRNGELHMIKEAMEGGIARGMHTFDQSLYNLFTKGKISKEEALKYADSRTDLALKMNLAGSGGDDSALGGISI</sequence>
<dbReference type="RefSeq" id="WP_078484135.1">
    <property type="nucleotide sequence ID" value="NZ_MPRL01000048.1"/>
</dbReference>
<dbReference type="Proteomes" id="UP000191110">
    <property type="component" value="Unassembled WGS sequence"/>
</dbReference>
<dbReference type="Gene3D" id="3.30.450.90">
    <property type="match status" value="1"/>
</dbReference>
<dbReference type="InterPro" id="IPR027417">
    <property type="entry name" value="P-loop_NTPase"/>
</dbReference>
<name>A0A1T2L3I9_9GAMM</name>
<dbReference type="PANTHER" id="PTHR30486:SF12">
    <property type="entry name" value="TYPE IV PILUS ATPASE PILU"/>
    <property type="match status" value="1"/>
</dbReference>
<dbReference type="OrthoDB" id="9804785at2"/>
<proteinExistence type="inferred from homology"/>
<protein>
    <submittedName>
        <fullName evidence="3">Type IV pili twitching motility protein PilT</fullName>
    </submittedName>
</protein>
<dbReference type="Gene3D" id="3.40.50.300">
    <property type="entry name" value="P-loop containing nucleotide triphosphate hydrolases"/>
    <property type="match status" value="1"/>
</dbReference>
<organism evidence="3 4">
    <name type="scientific">Solemya pervernicosa gill symbiont</name>
    <dbReference type="NCBI Taxonomy" id="642797"/>
    <lineage>
        <taxon>Bacteria</taxon>
        <taxon>Pseudomonadati</taxon>
        <taxon>Pseudomonadota</taxon>
        <taxon>Gammaproteobacteria</taxon>
        <taxon>sulfur-oxidizing symbionts</taxon>
    </lineage>
</organism>
<dbReference type="EMBL" id="MPRL01000048">
    <property type="protein sequence ID" value="OOZ39570.1"/>
    <property type="molecule type" value="Genomic_DNA"/>
</dbReference>
<comment type="similarity">
    <text evidence="1">Belongs to the GSP E family.</text>
</comment>
<dbReference type="PANTHER" id="PTHR30486">
    <property type="entry name" value="TWITCHING MOTILITY PROTEIN PILT"/>
    <property type="match status" value="1"/>
</dbReference>
<comment type="caution">
    <text evidence="3">The sequence shown here is derived from an EMBL/GenBank/DDBJ whole genome shotgun (WGS) entry which is preliminary data.</text>
</comment>
<dbReference type="InterPro" id="IPR050921">
    <property type="entry name" value="T4SS_GSP_E_ATPase"/>
</dbReference>
<dbReference type="Pfam" id="PF00437">
    <property type="entry name" value="T2SSE"/>
    <property type="match status" value="1"/>
</dbReference>
<dbReference type="SUPFAM" id="SSF52540">
    <property type="entry name" value="P-loop containing nucleoside triphosphate hydrolases"/>
    <property type="match status" value="1"/>
</dbReference>
<evidence type="ECO:0000259" key="2">
    <source>
        <dbReference type="Pfam" id="PF00437"/>
    </source>
</evidence>
<gene>
    <name evidence="3" type="ORF">BOW53_11025</name>
</gene>
<dbReference type="AlphaFoldDB" id="A0A1T2L3I9"/>
<accession>A0A1T2L3I9</accession>
<dbReference type="InterPro" id="IPR006321">
    <property type="entry name" value="PilT/PilU"/>
</dbReference>
<dbReference type="InterPro" id="IPR001482">
    <property type="entry name" value="T2SS/T4SS_dom"/>
</dbReference>
<evidence type="ECO:0000313" key="4">
    <source>
        <dbReference type="Proteomes" id="UP000191110"/>
    </source>
</evidence>
<dbReference type="GO" id="GO:0016887">
    <property type="term" value="F:ATP hydrolysis activity"/>
    <property type="evidence" value="ECO:0007669"/>
    <property type="project" value="InterPro"/>
</dbReference>
<evidence type="ECO:0000313" key="3">
    <source>
        <dbReference type="EMBL" id="OOZ39570.1"/>
    </source>
</evidence>